<feature type="compositionally biased region" description="Polar residues" evidence="5">
    <location>
        <begin position="403"/>
        <end position="419"/>
    </location>
</feature>
<dbReference type="EMBL" id="UZAL01026755">
    <property type="protein sequence ID" value="VDP25674.1"/>
    <property type="molecule type" value="Genomic_DNA"/>
</dbReference>
<keyword evidence="4" id="KW-0539">Nucleus</keyword>
<comment type="similarity">
    <text evidence="2">Belongs to the TFIIA subunit 1 family.</text>
</comment>
<dbReference type="AlphaFoldDB" id="A0A183NRZ4"/>
<dbReference type="Proteomes" id="UP000269396">
    <property type="component" value="Unassembled WGS sequence"/>
</dbReference>
<dbReference type="CDD" id="cd07976">
    <property type="entry name" value="TFIIA_alpha_beta_like"/>
    <property type="match status" value="1"/>
</dbReference>
<feature type="compositionally biased region" description="Polar residues" evidence="5">
    <location>
        <begin position="353"/>
        <end position="365"/>
    </location>
</feature>
<feature type="compositionally biased region" description="Polar residues" evidence="5">
    <location>
        <begin position="450"/>
        <end position="469"/>
    </location>
</feature>
<feature type="compositionally biased region" description="Acidic residues" evidence="5">
    <location>
        <begin position="435"/>
        <end position="448"/>
    </location>
</feature>
<evidence type="ECO:0000256" key="1">
    <source>
        <dbReference type="ARBA" id="ARBA00004123"/>
    </source>
</evidence>
<gene>
    <name evidence="6" type="ORF">SMTD_LOCUS4880</name>
</gene>
<feature type="compositionally biased region" description="Acidic residues" evidence="5">
    <location>
        <begin position="334"/>
        <end position="344"/>
    </location>
</feature>
<feature type="compositionally biased region" description="Polar residues" evidence="5">
    <location>
        <begin position="491"/>
        <end position="511"/>
    </location>
</feature>
<dbReference type="GO" id="GO:0005672">
    <property type="term" value="C:transcription factor TFIIA complex"/>
    <property type="evidence" value="ECO:0007669"/>
    <property type="project" value="InterPro"/>
</dbReference>
<evidence type="ECO:0000313" key="7">
    <source>
        <dbReference type="Proteomes" id="UP000269396"/>
    </source>
</evidence>
<evidence type="ECO:0000313" key="6">
    <source>
        <dbReference type="EMBL" id="VDP25674.1"/>
    </source>
</evidence>
<dbReference type="Pfam" id="PF03153">
    <property type="entry name" value="TFIIA"/>
    <property type="match status" value="2"/>
</dbReference>
<feature type="compositionally biased region" description="Polar residues" evidence="5">
    <location>
        <begin position="313"/>
        <end position="324"/>
    </location>
</feature>
<evidence type="ECO:0000256" key="3">
    <source>
        <dbReference type="ARBA" id="ARBA00023163"/>
    </source>
</evidence>
<sequence length="605" mass="66281">MYESYEINTHKLDRRSGKQIAKANIYAKFYDDVIEDVISGVKDEFVEDGGDIQILEELKKSKLAETHVFSPEPVGGSAAQYLNLLQRSQVQIHPNVVSSGNSSVGLPMRQLNTIIRTGSDQTTASMALPGTLSGLRLPAARASVSVPTQMRSREPVQATPCLASVILPAQSQTQKQPQTTSVLPAVLTSNPSGAQSRPTATTNVQQVTTPQLATLPSGLTGHLVQIGQQTYLVPQPLTAVRQPGVHLAVPQYIGNPSVATNNSMASDSKPFTISDIGQFKQTQVDGVHDSDDEKFCDTPVSQSMSVHGRRKNQNSGQHNYNDSVASHAHHGSDLEDDDDDDDDLVPATPGFTPHSSVLSHYNTSRYVMDTPRDMGGGTPLVSAPPTPMTPPSVSVPESHLRPGQQSLATHSLHTAQTPASKRRRLSPYHGKNTDTDESEGCDDGEDPDIVTTTNTPANPNELSIENYENTVDPKRKLDQVKQKLKQRPQQDRNPVSPKNSRITKQFSSPTESELGVPDQMEFLEGDPLKAEEEGEEDEEEEPLNSEDDVSDEEPEVLFESDNVVVCQYDKIHRARNKWRFHLKDGIMSINGRDHIFQKAVGEAEW</sequence>
<evidence type="ECO:0000256" key="2">
    <source>
        <dbReference type="ARBA" id="ARBA00010059"/>
    </source>
</evidence>
<dbReference type="SMART" id="SM01371">
    <property type="entry name" value="TFIIA"/>
    <property type="match status" value="1"/>
</dbReference>
<dbReference type="PANTHER" id="PTHR12694:SF8">
    <property type="entry name" value="TRANSCRIPTION INITIATION FACTOR IIA SUBUNIT 1"/>
    <property type="match status" value="1"/>
</dbReference>
<keyword evidence="3" id="KW-0804">Transcription</keyword>
<dbReference type="InterPro" id="IPR009088">
    <property type="entry name" value="TFIIA_b-brl"/>
</dbReference>
<dbReference type="SUPFAM" id="SSF47396">
    <property type="entry name" value="Transcription factor IIA (TFIIA), alpha-helical domain"/>
    <property type="match status" value="1"/>
</dbReference>
<reference evidence="6 7" key="1">
    <citation type="submission" date="2018-11" db="EMBL/GenBank/DDBJ databases">
        <authorList>
            <consortium name="Pathogen Informatics"/>
        </authorList>
    </citation>
    <scope>NUCLEOTIDE SEQUENCE [LARGE SCALE GENOMIC DNA]</scope>
    <source>
        <strain>Denwood</strain>
        <strain evidence="7">Zambia</strain>
    </source>
</reference>
<accession>A0A183NRZ4</accession>
<dbReference type="SUPFAM" id="SSF50784">
    <property type="entry name" value="Transcription factor IIA (TFIIA), beta-barrel domain"/>
    <property type="match status" value="1"/>
</dbReference>
<proteinExistence type="inferred from homology"/>
<dbReference type="STRING" id="31246.A0A183NRZ4"/>
<evidence type="ECO:0000256" key="5">
    <source>
        <dbReference type="SAM" id="MobiDB-lite"/>
    </source>
</evidence>
<feature type="compositionally biased region" description="Basic and acidic residues" evidence="5">
    <location>
        <begin position="286"/>
        <end position="296"/>
    </location>
</feature>
<keyword evidence="7" id="KW-1185">Reference proteome</keyword>
<feature type="compositionally biased region" description="Acidic residues" evidence="5">
    <location>
        <begin position="532"/>
        <end position="556"/>
    </location>
</feature>
<comment type="subcellular location">
    <subcellularLocation>
        <location evidence="1">Nucleus</location>
    </subcellularLocation>
</comment>
<organism evidence="6 7">
    <name type="scientific">Schistosoma mattheei</name>
    <dbReference type="NCBI Taxonomy" id="31246"/>
    <lineage>
        <taxon>Eukaryota</taxon>
        <taxon>Metazoa</taxon>
        <taxon>Spiralia</taxon>
        <taxon>Lophotrochozoa</taxon>
        <taxon>Platyhelminthes</taxon>
        <taxon>Trematoda</taxon>
        <taxon>Digenea</taxon>
        <taxon>Strigeidida</taxon>
        <taxon>Schistosomatoidea</taxon>
        <taxon>Schistosomatidae</taxon>
        <taxon>Schistosoma</taxon>
    </lineage>
</organism>
<dbReference type="InterPro" id="IPR004855">
    <property type="entry name" value="TFIIA_asu/bsu"/>
</dbReference>
<dbReference type="Gene3D" id="2.30.18.10">
    <property type="entry name" value="Transcription factor IIA (TFIIA), beta-barrel domain"/>
    <property type="match status" value="1"/>
</dbReference>
<feature type="region of interest" description="Disordered" evidence="5">
    <location>
        <begin position="285"/>
        <end position="556"/>
    </location>
</feature>
<feature type="compositionally biased region" description="Basic and acidic residues" evidence="5">
    <location>
        <begin position="471"/>
        <end position="481"/>
    </location>
</feature>
<name>A0A183NRZ4_9TREM</name>
<dbReference type="Gene3D" id="1.10.287.100">
    <property type="match status" value="1"/>
</dbReference>
<protein>
    <submittedName>
        <fullName evidence="6">Uncharacterized protein</fullName>
    </submittedName>
</protein>
<dbReference type="GO" id="GO:0006367">
    <property type="term" value="P:transcription initiation at RNA polymerase II promoter"/>
    <property type="evidence" value="ECO:0007669"/>
    <property type="project" value="InterPro"/>
</dbReference>
<dbReference type="FunFam" id="2.30.18.10:FF:000002">
    <property type="entry name" value="Transcription initiation factor IIA subunit 1"/>
    <property type="match status" value="1"/>
</dbReference>
<dbReference type="PANTHER" id="PTHR12694">
    <property type="entry name" value="TRANSCRIPTION INITIATION FACTOR IIA SUBUNIT 1"/>
    <property type="match status" value="1"/>
</dbReference>
<evidence type="ECO:0000256" key="4">
    <source>
        <dbReference type="ARBA" id="ARBA00023242"/>
    </source>
</evidence>